<dbReference type="SUPFAM" id="SSF46785">
    <property type="entry name" value="Winged helix' DNA-binding domain"/>
    <property type="match status" value="1"/>
</dbReference>
<accession>A0ABQ6MSW2</accession>
<evidence type="ECO:0000256" key="2">
    <source>
        <dbReference type="ARBA" id="ARBA00023125"/>
    </source>
</evidence>
<keyword evidence="3" id="KW-0539">Nucleus</keyword>
<name>A0ABQ6MSW2_9STRA</name>
<feature type="region of interest" description="Disordered" evidence="5">
    <location>
        <begin position="353"/>
        <end position="415"/>
    </location>
</feature>
<comment type="similarity">
    <text evidence="4">Belongs to the HSF family.</text>
</comment>
<comment type="caution">
    <text evidence="7">The sequence shown here is derived from an EMBL/GenBank/DDBJ whole genome shotgun (WGS) entry which is preliminary data.</text>
</comment>
<feature type="region of interest" description="Disordered" evidence="5">
    <location>
        <begin position="516"/>
        <end position="570"/>
    </location>
</feature>
<dbReference type="SMART" id="SM00415">
    <property type="entry name" value="HSF"/>
    <property type="match status" value="1"/>
</dbReference>
<protein>
    <recommendedName>
        <fullName evidence="6">HSF-type DNA-binding domain-containing protein</fullName>
    </recommendedName>
</protein>
<dbReference type="InterPro" id="IPR000232">
    <property type="entry name" value="HSF_DNA-bd"/>
</dbReference>
<feature type="domain" description="HSF-type DNA-binding" evidence="6">
    <location>
        <begin position="259"/>
        <end position="353"/>
    </location>
</feature>
<comment type="subcellular location">
    <subcellularLocation>
        <location evidence="1">Nucleus</location>
    </subcellularLocation>
</comment>
<evidence type="ECO:0000256" key="1">
    <source>
        <dbReference type="ARBA" id="ARBA00004123"/>
    </source>
</evidence>
<gene>
    <name evidence="7" type="ORF">TeGR_g12730</name>
</gene>
<dbReference type="Gene3D" id="1.10.10.10">
    <property type="entry name" value="Winged helix-like DNA-binding domain superfamily/Winged helix DNA-binding domain"/>
    <property type="match status" value="1"/>
</dbReference>
<dbReference type="EMBL" id="BRYB01003172">
    <property type="protein sequence ID" value="GMI31960.1"/>
    <property type="molecule type" value="Genomic_DNA"/>
</dbReference>
<dbReference type="Pfam" id="PF00447">
    <property type="entry name" value="HSF_DNA-bind"/>
    <property type="match status" value="1"/>
</dbReference>
<feature type="region of interest" description="Disordered" evidence="5">
    <location>
        <begin position="632"/>
        <end position="657"/>
    </location>
</feature>
<feature type="region of interest" description="Disordered" evidence="5">
    <location>
        <begin position="1"/>
        <end position="136"/>
    </location>
</feature>
<evidence type="ECO:0000256" key="4">
    <source>
        <dbReference type="RuleBase" id="RU004020"/>
    </source>
</evidence>
<feature type="non-terminal residue" evidence="7">
    <location>
        <position position="657"/>
    </location>
</feature>
<feature type="compositionally biased region" description="Pro residues" evidence="5">
    <location>
        <begin position="183"/>
        <end position="195"/>
    </location>
</feature>
<evidence type="ECO:0000313" key="7">
    <source>
        <dbReference type="EMBL" id="GMI31960.1"/>
    </source>
</evidence>
<reference evidence="7 8" key="1">
    <citation type="journal article" date="2023" name="Commun. Biol.">
        <title>Genome analysis of Parmales, the sister group of diatoms, reveals the evolutionary specialization of diatoms from phago-mixotrophs to photoautotrophs.</title>
        <authorList>
            <person name="Ban H."/>
            <person name="Sato S."/>
            <person name="Yoshikawa S."/>
            <person name="Yamada K."/>
            <person name="Nakamura Y."/>
            <person name="Ichinomiya M."/>
            <person name="Sato N."/>
            <person name="Blanc-Mathieu R."/>
            <person name="Endo H."/>
            <person name="Kuwata A."/>
            <person name="Ogata H."/>
        </authorList>
    </citation>
    <scope>NUCLEOTIDE SEQUENCE [LARGE SCALE GENOMIC DNA]</scope>
</reference>
<proteinExistence type="inferred from homology"/>
<dbReference type="InterPro" id="IPR036390">
    <property type="entry name" value="WH_DNA-bd_sf"/>
</dbReference>
<evidence type="ECO:0000259" key="6">
    <source>
        <dbReference type="SMART" id="SM00415"/>
    </source>
</evidence>
<organism evidence="7 8">
    <name type="scientific">Tetraparma gracilis</name>
    <dbReference type="NCBI Taxonomy" id="2962635"/>
    <lineage>
        <taxon>Eukaryota</taxon>
        <taxon>Sar</taxon>
        <taxon>Stramenopiles</taxon>
        <taxon>Ochrophyta</taxon>
        <taxon>Bolidophyceae</taxon>
        <taxon>Parmales</taxon>
        <taxon>Triparmaceae</taxon>
        <taxon>Tetraparma</taxon>
    </lineage>
</organism>
<feature type="compositionally biased region" description="Pro residues" evidence="5">
    <location>
        <begin position="51"/>
        <end position="61"/>
    </location>
</feature>
<feature type="compositionally biased region" description="Pro residues" evidence="5">
    <location>
        <begin position="21"/>
        <end position="37"/>
    </location>
</feature>
<evidence type="ECO:0000313" key="8">
    <source>
        <dbReference type="Proteomes" id="UP001165060"/>
    </source>
</evidence>
<feature type="compositionally biased region" description="Polar residues" evidence="5">
    <location>
        <begin position="356"/>
        <end position="382"/>
    </location>
</feature>
<keyword evidence="8" id="KW-1185">Reference proteome</keyword>
<keyword evidence="2" id="KW-0238">DNA-binding</keyword>
<dbReference type="PRINTS" id="PR00056">
    <property type="entry name" value="HSFDOMAIN"/>
</dbReference>
<feature type="compositionally biased region" description="Low complexity" evidence="5">
    <location>
        <begin position="97"/>
        <end position="136"/>
    </location>
</feature>
<dbReference type="PANTHER" id="PTHR10015:SF206">
    <property type="entry name" value="HSF-TYPE DNA-BINDING DOMAIN-CONTAINING PROTEIN"/>
    <property type="match status" value="1"/>
</dbReference>
<evidence type="ECO:0000256" key="3">
    <source>
        <dbReference type="ARBA" id="ARBA00023242"/>
    </source>
</evidence>
<sequence length="657" mass="69096">MKTRGVRLRTPGAPDSDDDASPPPSSLLAPVPDPYPPSFGSSNPQSSNFPSFPPSFPPGGGRPPGEGGPGDFVRLGAGQRTTSLPHPSAQHPGPGPGHAHANPGHAHANPGHAHANPGHANPGNLNNLNPGPMGNPMAMGMNEQMFNIYQQGYRAAQAAAAPRGPDDSLDSSTHSSSSQHYEPAPPGAPDYPPDPYQQRGYHAPPYHRPLAPGTISGMSHPVRGQHHPPPGVPFAASPPYHPLGGLHQSPAPEDGGSKGANPFPRKLMEMLTKTPEDIISWLPNGDAFMVRDADKFVSQVLPVYFRHTKLTSFQRQLNLYGFRRVTKGHEAGAYRHEMFHRDKPDLCNAMKRTKQKGASPQMRPSPNPSRRGSGTLSHSASPADSMFDTPDPNASPPFSLDQPADPHGRLSPQNAHHHAPYAAFSAPAASGFGYYEAQRRQQQQLAQQRAPTAMGMLQQGGGGGYMDPRAAMEMQRKMRQDAAQAQDMADRELQASSLAAAGDVAARISLYRESRAPLKPPAPLGPSTTTTTSSADPGEAVPAYRERSNTETTEASAGFTPGTPGEDDDEPPVSGIGAALGVATTSLSRGVSVQEAGQPADMMGSMSSLGQIDTEMELDFANMFANESFIPGEGGGWMPSEKGGAGGGGAGLEGSRS</sequence>
<dbReference type="Proteomes" id="UP001165060">
    <property type="component" value="Unassembled WGS sequence"/>
</dbReference>
<feature type="region of interest" description="Disordered" evidence="5">
    <location>
        <begin position="157"/>
        <end position="263"/>
    </location>
</feature>
<evidence type="ECO:0000256" key="5">
    <source>
        <dbReference type="SAM" id="MobiDB-lite"/>
    </source>
</evidence>
<feature type="compositionally biased region" description="Low complexity" evidence="5">
    <location>
        <begin position="38"/>
        <end position="50"/>
    </location>
</feature>
<dbReference type="PANTHER" id="PTHR10015">
    <property type="entry name" value="HEAT SHOCK TRANSCRIPTION FACTOR"/>
    <property type="match status" value="1"/>
</dbReference>
<dbReference type="InterPro" id="IPR036388">
    <property type="entry name" value="WH-like_DNA-bd_sf"/>
</dbReference>